<dbReference type="PANTHER" id="PTHR31377:SF2">
    <property type="entry name" value="AGMATINE DEIMINASE"/>
    <property type="match status" value="1"/>
</dbReference>
<comment type="caution">
    <text evidence="2">The sequence shown here is derived from an EMBL/GenBank/DDBJ whole genome shotgun (WGS) entry which is preliminary data.</text>
</comment>
<evidence type="ECO:0000313" key="3">
    <source>
        <dbReference type="Proteomes" id="UP000238479"/>
    </source>
</evidence>
<protein>
    <submittedName>
        <fullName evidence="2">Putative agmatine deiminase</fullName>
        <ecNumber evidence="2">3.5.3.12</ecNumber>
    </submittedName>
</protein>
<dbReference type="AlphaFoldDB" id="A0A2P6RUG9"/>
<dbReference type="GO" id="GO:0009446">
    <property type="term" value="P:putrescine biosynthetic process"/>
    <property type="evidence" value="ECO:0007669"/>
    <property type="project" value="InterPro"/>
</dbReference>
<name>A0A2P6RUG9_ROSCH</name>
<dbReference type="PANTHER" id="PTHR31377">
    <property type="entry name" value="AGMATINE DEIMINASE-RELATED"/>
    <property type="match status" value="1"/>
</dbReference>
<dbReference type="SUPFAM" id="SSF55909">
    <property type="entry name" value="Pentein"/>
    <property type="match status" value="1"/>
</dbReference>
<gene>
    <name evidence="2" type="ORF">RchiOBHm_Chr2g0129061</name>
</gene>
<dbReference type="InterPro" id="IPR007466">
    <property type="entry name" value="Peptidyl-Arg-deiminase_porph"/>
</dbReference>
<keyword evidence="1 2" id="KW-0378">Hydrolase</keyword>
<sequence length="46" mass="5132">MKILAIEKLPRFPHTIILEGGSIHVDGEGTCLTTEECLLNKNRNLI</sequence>
<dbReference type="Gramene" id="PRQ50075">
    <property type="protein sequence ID" value="PRQ50075"/>
    <property type="gene ID" value="RchiOBHm_Chr2g0129061"/>
</dbReference>
<evidence type="ECO:0000313" key="2">
    <source>
        <dbReference type="EMBL" id="PRQ50075.1"/>
    </source>
</evidence>
<keyword evidence="3" id="KW-1185">Reference proteome</keyword>
<dbReference type="GO" id="GO:0004668">
    <property type="term" value="F:protein-arginine deiminase activity"/>
    <property type="evidence" value="ECO:0007669"/>
    <property type="project" value="InterPro"/>
</dbReference>
<dbReference type="Gene3D" id="3.75.10.10">
    <property type="entry name" value="L-arginine/glycine Amidinotransferase, Chain A"/>
    <property type="match status" value="1"/>
</dbReference>
<evidence type="ECO:0000256" key="1">
    <source>
        <dbReference type="ARBA" id="ARBA00022801"/>
    </source>
</evidence>
<dbReference type="Pfam" id="PF04371">
    <property type="entry name" value="PAD_porph"/>
    <property type="match status" value="1"/>
</dbReference>
<reference evidence="2 3" key="1">
    <citation type="journal article" date="2018" name="Nat. Genet.">
        <title>The Rosa genome provides new insights in the design of modern roses.</title>
        <authorList>
            <person name="Bendahmane M."/>
        </authorList>
    </citation>
    <scope>NUCLEOTIDE SEQUENCE [LARGE SCALE GENOMIC DNA]</scope>
    <source>
        <strain evidence="3">cv. Old Blush</strain>
    </source>
</reference>
<dbReference type="EC" id="3.5.3.12" evidence="2"/>
<accession>A0A2P6RUG9</accession>
<proteinExistence type="predicted"/>
<dbReference type="STRING" id="74649.A0A2P6RUG9"/>
<dbReference type="GO" id="GO:0047632">
    <property type="term" value="F:agmatine deiminase activity"/>
    <property type="evidence" value="ECO:0007669"/>
    <property type="project" value="UniProtKB-EC"/>
</dbReference>
<organism evidence="2 3">
    <name type="scientific">Rosa chinensis</name>
    <name type="common">China rose</name>
    <dbReference type="NCBI Taxonomy" id="74649"/>
    <lineage>
        <taxon>Eukaryota</taxon>
        <taxon>Viridiplantae</taxon>
        <taxon>Streptophyta</taxon>
        <taxon>Embryophyta</taxon>
        <taxon>Tracheophyta</taxon>
        <taxon>Spermatophyta</taxon>
        <taxon>Magnoliopsida</taxon>
        <taxon>eudicotyledons</taxon>
        <taxon>Gunneridae</taxon>
        <taxon>Pentapetalae</taxon>
        <taxon>rosids</taxon>
        <taxon>fabids</taxon>
        <taxon>Rosales</taxon>
        <taxon>Rosaceae</taxon>
        <taxon>Rosoideae</taxon>
        <taxon>Rosoideae incertae sedis</taxon>
        <taxon>Rosa</taxon>
    </lineage>
</organism>
<dbReference type="EMBL" id="PDCK01000040">
    <property type="protein sequence ID" value="PRQ50075.1"/>
    <property type="molecule type" value="Genomic_DNA"/>
</dbReference>
<dbReference type="Proteomes" id="UP000238479">
    <property type="component" value="Chromosome 2"/>
</dbReference>